<protein>
    <recommendedName>
        <fullName evidence="4">Transmembrane protein</fullName>
    </recommendedName>
</protein>
<comment type="caution">
    <text evidence="2">The sequence shown here is derived from an EMBL/GenBank/DDBJ whole genome shotgun (WGS) entry which is preliminary data.</text>
</comment>
<proteinExistence type="predicted"/>
<dbReference type="EMBL" id="CAJNRG010014347">
    <property type="protein sequence ID" value="CAF2155425.1"/>
    <property type="molecule type" value="Genomic_DNA"/>
</dbReference>
<gene>
    <name evidence="2" type="ORF">XDN619_LOCUS29429</name>
</gene>
<organism evidence="2 3">
    <name type="scientific">Rotaria magnacalcarata</name>
    <dbReference type="NCBI Taxonomy" id="392030"/>
    <lineage>
        <taxon>Eukaryota</taxon>
        <taxon>Metazoa</taxon>
        <taxon>Spiralia</taxon>
        <taxon>Gnathifera</taxon>
        <taxon>Rotifera</taxon>
        <taxon>Eurotatoria</taxon>
        <taxon>Bdelloidea</taxon>
        <taxon>Philodinida</taxon>
        <taxon>Philodinidae</taxon>
        <taxon>Rotaria</taxon>
    </lineage>
</organism>
<evidence type="ECO:0000313" key="2">
    <source>
        <dbReference type="EMBL" id="CAF2155425.1"/>
    </source>
</evidence>
<feature type="transmembrane region" description="Helical" evidence="1">
    <location>
        <begin position="245"/>
        <end position="270"/>
    </location>
</feature>
<dbReference type="Proteomes" id="UP000663887">
    <property type="component" value="Unassembled WGS sequence"/>
</dbReference>
<sequence>MAPFGISFVYNYTYETSNDFVISIAVGRRQNLSQLSFVYLSTSTTDGQYQKRYVSTDQFDYVLSVSIHDSTQQLLVGVPQLRKTYLFSFNSTNLTLINTLDHPVRSTSWLDDAGLLLSDTTTLPWTKSRTQAINVSSNDIITPPTFIRLTRTYDYQLVVLTTDGVVVLIPSTDAGYHRTTDDISNPLKLPIVCPLGTYESVSGSTPCKIWPSMTKSSSINCIACSSDSFVLWLLSAMLIGNGEFWFDGLISFSIIVLIAYSVWFGIIFVIKYPIETLNGAYFTYDTSLRITKFSSALQLLAIIKLNEETPIFDMIDMQKFAMTQLFTDRIHL</sequence>
<reference evidence="2" key="1">
    <citation type="submission" date="2021-02" db="EMBL/GenBank/DDBJ databases">
        <authorList>
            <person name="Nowell W R."/>
        </authorList>
    </citation>
    <scope>NUCLEOTIDE SEQUENCE</scope>
</reference>
<name>A0A816Y6I3_9BILA</name>
<keyword evidence="1" id="KW-0812">Transmembrane</keyword>
<keyword evidence="1" id="KW-1133">Transmembrane helix</keyword>
<dbReference type="AlphaFoldDB" id="A0A816Y6I3"/>
<evidence type="ECO:0008006" key="4">
    <source>
        <dbReference type="Google" id="ProtNLM"/>
    </source>
</evidence>
<accession>A0A816Y6I3</accession>
<evidence type="ECO:0000313" key="3">
    <source>
        <dbReference type="Proteomes" id="UP000663887"/>
    </source>
</evidence>
<keyword evidence="1" id="KW-0472">Membrane</keyword>
<evidence type="ECO:0000256" key="1">
    <source>
        <dbReference type="SAM" id="Phobius"/>
    </source>
</evidence>